<name>A0ABT9PJR6_9ACTO</name>
<evidence type="ECO:0000313" key="2">
    <source>
        <dbReference type="Proteomes" id="UP001230145"/>
    </source>
</evidence>
<dbReference type="RefSeq" id="WP_307634896.1">
    <property type="nucleotide sequence ID" value="NZ_JAUSQL010000001.1"/>
</dbReference>
<proteinExistence type="predicted"/>
<evidence type="ECO:0000313" key="1">
    <source>
        <dbReference type="EMBL" id="MDP9832619.1"/>
    </source>
</evidence>
<gene>
    <name evidence="1" type="ORF">J2S45_001298</name>
</gene>
<keyword evidence="2" id="KW-1185">Reference proteome</keyword>
<protein>
    <submittedName>
        <fullName evidence="1">Uncharacterized protein</fullName>
    </submittedName>
</protein>
<accession>A0ABT9PJR6</accession>
<dbReference type="EMBL" id="JAUSQL010000001">
    <property type="protein sequence ID" value="MDP9832619.1"/>
    <property type="molecule type" value="Genomic_DNA"/>
</dbReference>
<reference evidence="1 2" key="1">
    <citation type="submission" date="2023-07" db="EMBL/GenBank/DDBJ databases">
        <title>Sequencing the genomes of 1000 actinobacteria strains.</title>
        <authorList>
            <person name="Klenk H.-P."/>
        </authorList>
    </citation>
    <scope>NUCLEOTIDE SEQUENCE [LARGE SCALE GENOMIC DNA]</scope>
    <source>
        <strain evidence="1 2">DSM 19515</strain>
    </source>
</reference>
<dbReference type="Proteomes" id="UP001230145">
    <property type="component" value="Unassembled WGS sequence"/>
</dbReference>
<comment type="caution">
    <text evidence="1">The sequence shown here is derived from an EMBL/GenBank/DDBJ whole genome shotgun (WGS) entry which is preliminary data.</text>
</comment>
<sequence length="80" mass="8579">MKPRPGENRLGGTSILYDGTSTGPKRVTLEILGGKLTEIVVETISASVEETCGLMATAPDRAARLQLSADLYVRGTYHED</sequence>
<organism evidence="1 2">
    <name type="scientific">Trueperella abortisuis</name>
    <dbReference type="NCBI Taxonomy" id="445930"/>
    <lineage>
        <taxon>Bacteria</taxon>
        <taxon>Bacillati</taxon>
        <taxon>Actinomycetota</taxon>
        <taxon>Actinomycetes</taxon>
        <taxon>Actinomycetales</taxon>
        <taxon>Actinomycetaceae</taxon>
        <taxon>Trueperella</taxon>
    </lineage>
</organism>